<name>A0A6J5MAJ8_9CAUD</name>
<gene>
    <name evidence="1" type="ORF">UFOVP450_202</name>
</gene>
<dbReference type="EMBL" id="LR796421">
    <property type="protein sequence ID" value="CAB4143698.1"/>
    <property type="molecule type" value="Genomic_DNA"/>
</dbReference>
<proteinExistence type="predicted"/>
<reference evidence="1" key="1">
    <citation type="submission" date="2020-04" db="EMBL/GenBank/DDBJ databases">
        <authorList>
            <person name="Chiriac C."/>
            <person name="Salcher M."/>
            <person name="Ghai R."/>
            <person name="Kavagutti S V."/>
        </authorList>
    </citation>
    <scope>NUCLEOTIDE SEQUENCE</scope>
</reference>
<organism evidence="1">
    <name type="scientific">uncultured Caudovirales phage</name>
    <dbReference type="NCBI Taxonomy" id="2100421"/>
    <lineage>
        <taxon>Viruses</taxon>
        <taxon>Duplodnaviria</taxon>
        <taxon>Heunggongvirae</taxon>
        <taxon>Uroviricota</taxon>
        <taxon>Caudoviricetes</taxon>
        <taxon>Peduoviridae</taxon>
        <taxon>Maltschvirus</taxon>
        <taxon>Maltschvirus maltsch</taxon>
    </lineage>
</organism>
<sequence length="91" mass="10407">MSEQIKFSEQEIAEIQQVQANYQKLGLDLVQLKLAIISTKNQLDTYESEEKMLTERILDLNDSERAIAKKLEEKYGKGEIDLESGVFTPIS</sequence>
<protein>
    <submittedName>
        <fullName evidence="1">Uncharacterized protein</fullName>
    </submittedName>
</protein>
<evidence type="ECO:0000313" key="1">
    <source>
        <dbReference type="EMBL" id="CAB4143698.1"/>
    </source>
</evidence>
<accession>A0A6J5MAJ8</accession>